<comment type="caution">
    <text evidence="9">The sequence shown here is derived from an EMBL/GenBank/DDBJ whole genome shotgun (WGS) entry which is preliminary data.</text>
</comment>
<keyword evidence="10" id="KW-1185">Reference proteome</keyword>
<protein>
    <submittedName>
        <fullName evidence="9">MFS transporter</fullName>
    </submittedName>
</protein>
<keyword evidence="3" id="KW-1003">Cell membrane</keyword>
<reference evidence="9 10" key="1">
    <citation type="journal article" date="2019" name="Int. J. Syst. Evol. Microbiol.">
        <title>The Global Catalogue of Microorganisms (GCM) 10K type strain sequencing project: providing services to taxonomists for standard genome sequencing and annotation.</title>
        <authorList>
            <consortium name="The Broad Institute Genomics Platform"/>
            <consortium name="The Broad Institute Genome Sequencing Center for Infectious Disease"/>
            <person name="Wu L."/>
            <person name="Ma J."/>
        </authorList>
    </citation>
    <scope>NUCLEOTIDE SEQUENCE [LARGE SCALE GENOMIC DNA]</scope>
    <source>
        <strain evidence="9 10">JCM 10977</strain>
    </source>
</reference>
<evidence type="ECO:0000313" key="10">
    <source>
        <dbReference type="Proteomes" id="UP001500542"/>
    </source>
</evidence>
<evidence type="ECO:0000256" key="4">
    <source>
        <dbReference type="ARBA" id="ARBA00022692"/>
    </source>
</evidence>
<dbReference type="Pfam" id="PF07690">
    <property type="entry name" value="MFS_1"/>
    <property type="match status" value="1"/>
</dbReference>
<evidence type="ECO:0000256" key="5">
    <source>
        <dbReference type="ARBA" id="ARBA00022989"/>
    </source>
</evidence>
<organism evidence="9 10">
    <name type="scientific">Kribbella koreensis</name>
    <dbReference type="NCBI Taxonomy" id="57909"/>
    <lineage>
        <taxon>Bacteria</taxon>
        <taxon>Bacillati</taxon>
        <taxon>Actinomycetota</taxon>
        <taxon>Actinomycetes</taxon>
        <taxon>Propionibacteriales</taxon>
        <taxon>Kribbellaceae</taxon>
        <taxon>Kribbella</taxon>
    </lineage>
</organism>
<proteinExistence type="predicted"/>
<feature type="domain" description="Major facilitator superfamily (MFS) profile" evidence="8">
    <location>
        <begin position="10"/>
        <end position="395"/>
    </location>
</feature>
<sequence length="406" mass="42268">MKGLIPEPGPLRPLALATLLSRVGNGLLMTVSVLYFNRIVGLSIAQIGLGLTIAGLFGLLAGIPLGHLADRRGPRTLFVLLGGSVAVLSLAYLLVQTFWQFLAVAIVLTILDRGAGSVRAALIGAVTTGTGRVAARAYLRAITNIGITVGAGVGALALHFDTAAAYRTMFVLDSVLTLSSAFIILAIPRVAPQPKSEDGPVWVALRDRGYLAVAALNAGMSIHYAVLDVAIPLWVVDHTEAPRWTIALLLVVNTVVVSLFQVRSSRGIADPTSAARATRQAGWLLLASMALFAGASGGGVAVAVALLVLGAFVQVIGELLQSSGSFLLSYDLAPNHAQGQYQGVWGTSMSISTMVAPTVLALLPLGLGVPGWIILGVWFAVIGVLFVPVVRWAATRQHQQVTAQAG</sequence>
<evidence type="ECO:0000256" key="1">
    <source>
        <dbReference type="ARBA" id="ARBA00004651"/>
    </source>
</evidence>
<feature type="transmembrane region" description="Helical" evidence="7">
    <location>
        <begin position="137"/>
        <end position="158"/>
    </location>
</feature>
<feature type="transmembrane region" description="Helical" evidence="7">
    <location>
        <begin position="12"/>
        <end position="36"/>
    </location>
</feature>
<dbReference type="Gene3D" id="1.20.1250.20">
    <property type="entry name" value="MFS general substrate transporter like domains"/>
    <property type="match status" value="1"/>
</dbReference>
<evidence type="ECO:0000313" key="9">
    <source>
        <dbReference type="EMBL" id="GAA0963617.1"/>
    </source>
</evidence>
<dbReference type="InterPro" id="IPR020846">
    <property type="entry name" value="MFS_dom"/>
</dbReference>
<dbReference type="InterPro" id="IPR011701">
    <property type="entry name" value="MFS"/>
</dbReference>
<dbReference type="PANTHER" id="PTHR23517:SF2">
    <property type="entry name" value="MULTIDRUG RESISTANCE PROTEIN MDTH"/>
    <property type="match status" value="1"/>
</dbReference>
<dbReference type="InterPro" id="IPR036259">
    <property type="entry name" value="MFS_trans_sf"/>
</dbReference>
<keyword evidence="4 7" id="KW-0812">Transmembrane</keyword>
<evidence type="ECO:0000256" key="3">
    <source>
        <dbReference type="ARBA" id="ARBA00022475"/>
    </source>
</evidence>
<dbReference type="Proteomes" id="UP001500542">
    <property type="component" value="Unassembled WGS sequence"/>
</dbReference>
<dbReference type="RefSeq" id="WP_343984164.1">
    <property type="nucleotide sequence ID" value="NZ_BAAAHK010000027.1"/>
</dbReference>
<feature type="transmembrane region" description="Helical" evidence="7">
    <location>
        <begin position="77"/>
        <end position="95"/>
    </location>
</feature>
<keyword evidence="6 7" id="KW-0472">Membrane</keyword>
<accession>A0ABN1RTT0</accession>
<evidence type="ECO:0000256" key="6">
    <source>
        <dbReference type="ARBA" id="ARBA00023136"/>
    </source>
</evidence>
<feature type="transmembrane region" description="Helical" evidence="7">
    <location>
        <begin position="209"/>
        <end position="235"/>
    </location>
</feature>
<comment type="subcellular location">
    <subcellularLocation>
        <location evidence="1">Cell membrane</location>
        <topology evidence="1">Multi-pass membrane protein</topology>
    </subcellularLocation>
</comment>
<evidence type="ECO:0000259" key="8">
    <source>
        <dbReference type="PROSITE" id="PS50850"/>
    </source>
</evidence>
<feature type="transmembrane region" description="Helical" evidence="7">
    <location>
        <begin position="164"/>
        <end position="188"/>
    </location>
</feature>
<feature type="transmembrane region" description="Helical" evidence="7">
    <location>
        <begin position="369"/>
        <end position="390"/>
    </location>
</feature>
<evidence type="ECO:0000256" key="7">
    <source>
        <dbReference type="SAM" id="Phobius"/>
    </source>
</evidence>
<gene>
    <name evidence="9" type="ORF">GCM10009554_83290</name>
</gene>
<dbReference type="InterPro" id="IPR050171">
    <property type="entry name" value="MFS_Transporters"/>
</dbReference>
<keyword evidence="2" id="KW-0813">Transport</keyword>
<feature type="transmembrane region" description="Helical" evidence="7">
    <location>
        <begin position="42"/>
        <end position="65"/>
    </location>
</feature>
<keyword evidence="5 7" id="KW-1133">Transmembrane helix</keyword>
<name>A0ABN1RTT0_9ACTN</name>
<dbReference type="PANTHER" id="PTHR23517">
    <property type="entry name" value="RESISTANCE PROTEIN MDTM, PUTATIVE-RELATED-RELATED"/>
    <property type="match status" value="1"/>
</dbReference>
<evidence type="ECO:0000256" key="2">
    <source>
        <dbReference type="ARBA" id="ARBA00022448"/>
    </source>
</evidence>
<feature type="transmembrane region" description="Helical" evidence="7">
    <location>
        <begin position="241"/>
        <end position="262"/>
    </location>
</feature>
<feature type="transmembrane region" description="Helical" evidence="7">
    <location>
        <begin position="283"/>
        <end position="316"/>
    </location>
</feature>
<dbReference type="PROSITE" id="PS50850">
    <property type="entry name" value="MFS"/>
    <property type="match status" value="1"/>
</dbReference>
<dbReference type="EMBL" id="BAAAHK010000027">
    <property type="protein sequence ID" value="GAA0963617.1"/>
    <property type="molecule type" value="Genomic_DNA"/>
</dbReference>
<dbReference type="SUPFAM" id="SSF103473">
    <property type="entry name" value="MFS general substrate transporter"/>
    <property type="match status" value="1"/>
</dbReference>